<dbReference type="Proteomes" id="UP000589036">
    <property type="component" value="Unassembled WGS sequence"/>
</dbReference>
<dbReference type="PANTHER" id="PTHR43037">
    <property type="entry name" value="UNNAMED PRODUCT-RELATED"/>
    <property type="match status" value="1"/>
</dbReference>
<feature type="region of interest" description="Disordered" evidence="3">
    <location>
        <begin position="296"/>
        <end position="324"/>
    </location>
</feature>
<evidence type="ECO:0000313" key="5">
    <source>
        <dbReference type="Proteomes" id="UP000589036"/>
    </source>
</evidence>
<accession>A0A852TWJ7</accession>
<dbReference type="PANTHER" id="PTHR43037:SF5">
    <property type="entry name" value="FERULOYL ESTERASE"/>
    <property type="match status" value="1"/>
</dbReference>
<reference evidence="4 5" key="1">
    <citation type="submission" date="2020-07" db="EMBL/GenBank/DDBJ databases">
        <title>Sequencing the genomes of 1000 actinobacteria strains.</title>
        <authorList>
            <person name="Klenk H.-P."/>
        </authorList>
    </citation>
    <scope>NUCLEOTIDE SEQUENCE [LARGE SCALE GENOMIC DNA]</scope>
    <source>
        <strain evidence="4 5">CXB654</strain>
    </source>
</reference>
<gene>
    <name evidence="4" type="ORF">HDA32_003221</name>
</gene>
<dbReference type="EMBL" id="JACCCC010000001">
    <property type="protein sequence ID" value="NYE48101.1"/>
    <property type="molecule type" value="Genomic_DNA"/>
</dbReference>
<evidence type="ECO:0000256" key="3">
    <source>
        <dbReference type="SAM" id="MobiDB-lite"/>
    </source>
</evidence>
<feature type="compositionally biased region" description="Basic and acidic residues" evidence="3">
    <location>
        <begin position="309"/>
        <end position="324"/>
    </location>
</feature>
<proteinExistence type="predicted"/>
<dbReference type="InterPro" id="IPR050955">
    <property type="entry name" value="Plant_Biomass_Hydrol_Est"/>
</dbReference>
<evidence type="ECO:0000256" key="2">
    <source>
        <dbReference type="ARBA" id="ARBA00022801"/>
    </source>
</evidence>
<protein>
    <submittedName>
        <fullName evidence="4">Pimeloyl-ACP methyl ester carboxylesterase</fullName>
    </submittedName>
</protein>
<feature type="region of interest" description="Disordered" evidence="3">
    <location>
        <begin position="1"/>
        <end position="21"/>
    </location>
</feature>
<dbReference type="Gene3D" id="3.40.50.1820">
    <property type="entry name" value="alpha/beta hydrolase"/>
    <property type="match status" value="1"/>
</dbReference>
<evidence type="ECO:0000313" key="4">
    <source>
        <dbReference type="EMBL" id="NYE48101.1"/>
    </source>
</evidence>
<dbReference type="InterPro" id="IPR029058">
    <property type="entry name" value="AB_hydrolase_fold"/>
</dbReference>
<evidence type="ECO:0000256" key="1">
    <source>
        <dbReference type="ARBA" id="ARBA00022729"/>
    </source>
</evidence>
<keyword evidence="5" id="KW-1185">Reference proteome</keyword>
<organism evidence="4 5">
    <name type="scientific">Spinactinospora alkalitolerans</name>
    <dbReference type="NCBI Taxonomy" id="687207"/>
    <lineage>
        <taxon>Bacteria</taxon>
        <taxon>Bacillati</taxon>
        <taxon>Actinomycetota</taxon>
        <taxon>Actinomycetes</taxon>
        <taxon>Streptosporangiales</taxon>
        <taxon>Nocardiopsidaceae</taxon>
        <taxon>Spinactinospora</taxon>
    </lineage>
</organism>
<comment type="caution">
    <text evidence="4">The sequence shown here is derived from an EMBL/GenBank/DDBJ whole genome shotgun (WGS) entry which is preliminary data.</text>
</comment>
<keyword evidence="1" id="KW-0732">Signal</keyword>
<dbReference type="GO" id="GO:0016787">
    <property type="term" value="F:hydrolase activity"/>
    <property type="evidence" value="ECO:0007669"/>
    <property type="project" value="UniProtKB-KW"/>
</dbReference>
<name>A0A852TWJ7_9ACTN</name>
<sequence>MRSEHGRKDAATPPRRGHGKRLSFYQFGPTTMFASRADQRFSYCLYVPEDYDEDGTDVYPLVVLVHGTGRDAQSYRDAFAGFARTHRCIVFAPLFPAGIGTPGELHNYKYLRYGDIRFDLLLLAMLEEVAESYRVGTARFLLTGFSGGGHFTHRFLYTHPDRLLGASVGAPGVVTLPDEARPWPAGIGGLREALGVTPDLEAIRAVPVQLVIGARDTETWEIGMGPEEPAWIKDVNDHGVDRQARMRALKAGLVGHGVAVRHDIVPGVAHECRETLGPVRAFFAERLAAVRAAEPDGWTMDARTSPPESSERAKALGRSRRDGT</sequence>
<keyword evidence="2" id="KW-0378">Hydrolase</keyword>
<dbReference type="AlphaFoldDB" id="A0A852TWJ7"/>
<feature type="compositionally biased region" description="Basic and acidic residues" evidence="3">
    <location>
        <begin position="1"/>
        <end position="10"/>
    </location>
</feature>
<dbReference type="SUPFAM" id="SSF53474">
    <property type="entry name" value="alpha/beta-Hydrolases"/>
    <property type="match status" value="1"/>
</dbReference>
<dbReference type="RefSeq" id="WP_218882487.1">
    <property type="nucleotide sequence ID" value="NZ_BAAAYY010000016.1"/>
</dbReference>